<evidence type="ECO:0000256" key="5">
    <source>
        <dbReference type="ARBA" id="ARBA00023163"/>
    </source>
</evidence>
<keyword evidence="7" id="KW-0648">Protein biosynthesis</keyword>
<comment type="similarity">
    <text evidence="2">Belongs to the NELF-D family.</text>
</comment>
<keyword evidence="8" id="KW-1185">Reference proteome</keyword>
<evidence type="ECO:0000256" key="6">
    <source>
        <dbReference type="ARBA" id="ARBA00023242"/>
    </source>
</evidence>
<reference evidence="7 8" key="1">
    <citation type="journal article" date="2017" name="PLoS Biol.">
        <title>The sea cucumber genome provides insights into morphological evolution and visceral regeneration.</title>
        <authorList>
            <person name="Zhang X."/>
            <person name="Sun L."/>
            <person name="Yuan J."/>
            <person name="Sun Y."/>
            <person name="Gao Y."/>
            <person name="Zhang L."/>
            <person name="Li S."/>
            <person name="Dai H."/>
            <person name="Hamel J.F."/>
            <person name="Liu C."/>
            <person name="Yu Y."/>
            <person name="Liu S."/>
            <person name="Lin W."/>
            <person name="Guo K."/>
            <person name="Jin S."/>
            <person name="Xu P."/>
            <person name="Storey K.B."/>
            <person name="Huan P."/>
            <person name="Zhang T."/>
            <person name="Zhou Y."/>
            <person name="Zhang J."/>
            <person name="Lin C."/>
            <person name="Li X."/>
            <person name="Xing L."/>
            <person name="Huo D."/>
            <person name="Sun M."/>
            <person name="Wang L."/>
            <person name="Mercier A."/>
            <person name="Li F."/>
            <person name="Yang H."/>
            <person name="Xiang J."/>
        </authorList>
    </citation>
    <scope>NUCLEOTIDE SEQUENCE [LARGE SCALE GENOMIC DNA]</scope>
    <source>
        <strain evidence="7">Shaxun</strain>
        <tissue evidence="7">Muscle</tissue>
    </source>
</reference>
<keyword evidence="7" id="KW-0251">Elongation factor</keyword>
<keyword evidence="3" id="KW-0678">Repressor</keyword>
<proteinExistence type="inferred from homology"/>
<dbReference type="OrthoDB" id="511287at2759"/>
<dbReference type="PANTHER" id="PTHR12144:SF0">
    <property type="entry name" value="NEGATIVE ELONGATION FACTOR C_D"/>
    <property type="match status" value="1"/>
</dbReference>
<evidence type="ECO:0000256" key="2">
    <source>
        <dbReference type="ARBA" id="ARBA00005726"/>
    </source>
</evidence>
<comment type="caution">
    <text evidence="7">The sequence shown here is derived from an EMBL/GenBank/DDBJ whole genome shotgun (WGS) entry which is preliminary data.</text>
</comment>
<dbReference type="Pfam" id="PF04858">
    <property type="entry name" value="TH1"/>
    <property type="match status" value="2"/>
</dbReference>
<dbReference type="GO" id="GO:0003723">
    <property type="term" value="F:RNA binding"/>
    <property type="evidence" value="ECO:0007669"/>
    <property type="project" value="TreeGrafter"/>
</dbReference>
<sequence length="280" mass="31637">MEVLSLRRCPCNGRFNPAHFNALRGEGVTQITLVLSAAALYPRACQALVSMVGRQALNPADVTVGKRISMIKDEMKTTTQAIEKVHSICQKQDKGGTELLAELDVIFKHIRYPVVAMGVICWVEEVVSDPVYFQRMTDTTPLHLILLDEVINCHQLMHKEVLDLLIRLFQDPYPQLDVLLQMEFKKTILDRMVHLLSKGDVIPIIEFMVNCVNTQAADISLIRYFVMEVLDIITPPYSSDFVQLFLPIITNEDITGSLRNEEGNDSVSLFLAHCQSEHGR</sequence>
<dbReference type="EMBL" id="MRZV01000145">
    <property type="protein sequence ID" value="PIK57357.1"/>
    <property type="molecule type" value="Genomic_DNA"/>
</dbReference>
<evidence type="ECO:0000313" key="7">
    <source>
        <dbReference type="EMBL" id="PIK57357.1"/>
    </source>
</evidence>
<comment type="subcellular location">
    <subcellularLocation>
        <location evidence="1">Nucleus</location>
    </subcellularLocation>
</comment>
<accession>A0A2G8LAS1</accession>
<dbReference type="AlphaFoldDB" id="A0A2G8LAS1"/>
<dbReference type="PANTHER" id="PTHR12144">
    <property type="entry name" value="NEGATIVE ELONGATION FACTOR D"/>
    <property type="match status" value="1"/>
</dbReference>
<evidence type="ECO:0000256" key="4">
    <source>
        <dbReference type="ARBA" id="ARBA00023015"/>
    </source>
</evidence>
<keyword evidence="4" id="KW-0805">Transcription regulation</keyword>
<evidence type="ECO:0000256" key="1">
    <source>
        <dbReference type="ARBA" id="ARBA00004123"/>
    </source>
</evidence>
<keyword evidence="5" id="KW-0804">Transcription</keyword>
<dbReference type="GO" id="GO:0034244">
    <property type="term" value="P:negative regulation of transcription elongation by RNA polymerase II"/>
    <property type="evidence" value="ECO:0007669"/>
    <property type="project" value="TreeGrafter"/>
</dbReference>
<name>A0A2G8LAS1_STIJA</name>
<dbReference type="GO" id="GO:0032021">
    <property type="term" value="C:NELF complex"/>
    <property type="evidence" value="ECO:0007669"/>
    <property type="project" value="TreeGrafter"/>
</dbReference>
<gene>
    <name evidence="7" type="ORF">BSL78_05746</name>
</gene>
<protein>
    <submittedName>
        <fullName evidence="7">Putative negative elongation factor D</fullName>
    </submittedName>
</protein>
<dbReference type="Proteomes" id="UP000230750">
    <property type="component" value="Unassembled WGS sequence"/>
</dbReference>
<evidence type="ECO:0000256" key="3">
    <source>
        <dbReference type="ARBA" id="ARBA00022491"/>
    </source>
</evidence>
<keyword evidence="6" id="KW-0539">Nucleus</keyword>
<evidence type="ECO:0000313" key="8">
    <source>
        <dbReference type="Proteomes" id="UP000230750"/>
    </source>
</evidence>
<dbReference type="InterPro" id="IPR006942">
    <property type="entry name" value="TH1"/>
</dbReference>
<dbReference type="STRING" id="307972.A0A2G8LAS1"/>
<organism evidence="7 8">
    <name type="scientific">Stichopus japonicus</name>
    <name type="common">Sea cucumber</name>
    <dbReference type="NCBI Taxonomy" id="307972"/>
    <lineage>
        <taxon>Eukaryota</taxon>
        <taxon>Metazoa</taxon>
        <taxon>Echinodermata</taxon>
        <taxon>Eleutherozoa</taxon>
        <taxon>Echinozoa</taxon>
        <taxon>Holothuroidea</taxon>
        <taxon>Aspidochirotacea</taxon>
        <taxon>Aspidochirotida</taxon>
        <taxon>Stichopodidae</taxon>
        <taxon>Apostichopus</taxon>
    </lineage>
</organism>
<dbReference type="GO" id="GO:0003746">
    <property type="term" value="F:translation elongation factor activity"/>
    <property type="evidence" value="ECO:0007669"/>
    <property type="project" value="UniProtKB-KW"/>
</dbReference>